<dbReference type="Proteomes" id="UP000266861">
    <property type="component" value="Unassembled WGS sequence"/>
</dbReference>
<feature type="transmembrane region" description="Helical" evidence="2">
    <location>
        <begin position="271"/>
        <end position="292"/>
    </location>
</feature>
<evidence type="ECO:0000313" key="4">
    <source>
        <dbReference type="Proteomes" id="UP000266861"/>
    </source>
</evidence>
<keyword evidence="1" id="KW-0175">Coiled coil</keyword>
<dbReference type="OrthoDB" id="2431315at2759"/>
<keyword evidence="2" id="KW-0472">Membrane</keyword>
<keyword evidence="2" id="KW-0812">Transmembrane</keyword>
<organism evidence="3 4">
    <name type="scientific">Diversispora epigaea</name>
    <dbReference type="NCBI Taxonomy" id="1348612"/>
    <lineage>
        <taxon>Eukaryota</taxon>
        <taxon>Fungi</taxon>
        <taxon>Fungi incertae sedis</taxon>
        <taxon>Mucoromycota</taxon>
        <taxon>Glomeromycotina</taxon>
        <taxon>Glomeromycetes</taxon>
        <taxon>Diversisporales</taxon>
        <taxon>Diversisporaceae</taxon>
        <taxon>Diversispora</taxon>
    </lineage>
</organism>
<protein>
    <submittedName>
        <fullName evidence="3">Uncharacterized protein</fullName>
    </submittedName>
</protein>
<name>A0A397GG85_9GLOM</name>
<evidence type="ECO:0000256" key="1">
    <source>
        <dbReference type="SAM" id="Coils"/>
    </source>
</evidence>
<proteinExistence type="predicted"/>
<reference evidence="3 4" key="1">
    <citation type="submission" date="2018-08" db="EMBL/GenBank/DDBJ databases">
        <title>Genome and evolution of the arbuscular mycorrhizal fungus Diversispora epigaea (formerly Glomus versiforme) and its bacterial endosymbionts.</title>
        <authorList>
            <person name="Sun X."/>
            <person name="Fei Z."/>
            <person name="Harrison M."/>
        </authorList>
    </citation>
    <scope>NUCLEOTIDE SEQUENCE [LARGE SCALE GENOMIC DNA]</scope>
    <source>
        <strain evidence="3 4">IT104</strain>
    </source>
</reference>
<evidence type="ECO:0000256" key="2">
    <source>
        <dbReference type="SAM" id="Phobius"/>
    </source>
</evidence>
<gene>
    <name evidence="3" type="ORF">Glove_529g19</name>
</gene>
<keyword evidence="2" id="KW-1133">Transmembrane helix</keyword>
<comment type="caution">
    <text evidence="3">The sequence shown here is derived from an EMBL/GenBank/DDBJ whole genome shotgun (WGS) entry which is preliminary data.</text>
</comment>
<feature type="coiled-coil region" evidence="1">
    <location>
        <begin position="98"/>
        <end position="153"/>
    </location>
</feature>
<evidence type="ECO:0000313" key="3">
    <source>
        <dbReference type="EMBL" id="RHZ49149.1"/>
    </source>
</evidence>
<keyword evidence="4" id="KW-1185">Reference proteome</keyword>
<dbReference type="EMBL" id="PQFF01000454">
    <property type="protein sequence ID" value="RHZ49149.1"/>
    <property type="molecule type" value="Genomic_DNA"/>
</dbReference>
<sequence length="313" mass="35374">MANVHILQNIKGYRLGSMREQELEKELHNIIKSKAEINDLTGKLQDKYSKQLHTHALELINETKQLEIENTNLISQNIRKDLSLAKFNAMNDIKSKKIRSLESMIKILKGKLTSARKDMFSIQNNSLKKDSEILSLKSKIAEVEQMKSELLSKISELGCLKSEAISNPIVGGDDEGQSLMTQRVTLKELVSTIKNTSKSDNISADSNLSKYFYTQKNMDQIIPKNVTLHLAQQENNIASMIESHPQILMGGIEEMRSNLEASPLPAVASSLVSPLLVCMLLSLLMLVIIWFVRLRRSWGIGKKSERLRNMWIG</sequence>
<accession>A0A397GG85</accession>
<dbReference type="AlphaFoldDB" id="A0A397GG85"/>